<name>A0A2U3DPD9_PURLI</name>
<evidence type="ECO:0000256" key="1">
    <source>
        <dbReference type="SAM" id="MobiDB-lite"/>
    </source>
</evidence>
<sequence>MIGKSLWDYIFIRTCILFLHLVAPISVTYSLVGPLVRLPFKLPRVLQLWLALEAAFYLAVYLPRKTYLQNATRHPLPPCREERKELFDRCHSNIPDPVQYLRKWFRGAPVAEIKRENVKDFFRWAFFNTGKPEPAYEEELEEYVGEMEKLLGMKLEPGRGNAKCLRLTLDKVEMLHRSLAWYLCVSVVDTAASMRLWRHSFKFYQPSFLQYLTVFPLRPLTLFGSHSSSGQRLTYWHRPHTSKTRLPILFIHGIGIGLYPYINFLADLNAEGNEDAADGEVGIIAIEILSISSRITAEALTKKEMSEEIQHILEGHSWQKVVLVSHSYGSVVATHLLRSPQIAHKIGPVLFVDPISFLLHLPDVAYNFICRKPSQANEYLLSYFGSKDMGVSHTLFRRFFWADNILWKEDIRDHRVTVALAGRDIVVDTSVIRAYLAGSRPILTVGVPPRPTSHSRHLALCGARSGVGHRRKRTPRWANETATGALNRCPLPFRRESPLVFASWRVCGGRAAAPPPAAKVNRGTATGSVYTCCIRGMDHGSVLPRAESPSPASAAGAGSYTKAVGTAQAGKSLVHEVWATSAGENWTMNYPAYSTTGDCEGRPHYAPPPFPEPPGSLPTAGGMRQWRLAVRAGLVEQLARGTHTGDAWGGSDASPLGSSSTIAGAMTCMDGDGPLSTAWWATEAQSRTDPVLEATTSCPPELTLSRATLHNRFAARSRQRDIAQYHECPNHDNKDAATTPDKALPQNPKVQIALKPSWQ</sequence>
<feature type="transmembrane region" description="Helical" evidence="2">
    <location>
        <begin position="44"/>
        <end position="63"/>
    </location>
</feature>
<dbReference type="SUPFAM" id="SSF53474">
    <property type="entry name" value="alpha/beta-Hydrolases"/>
    <property type="match status" value="1"/>
</dbReference>
<dbReference type="AlphaFoldDB" id="A0A2U3DPD9"/>
<keyword evidence="2" id="KW-1133">Transmembrane helix</keyword>
<dbReference type="PANTHER" id="PTHR37471">
    <property type="entry name" value="UNNAMED PRODUCT"/>
    <property type="match status" value="1"/>
</dbReference>
<keyword evidence="2" id="KW-0472">Membrane</keyword>
<dbReference type="InterPro" id="IPR029058">
    <property type="entry name" value="AB_hydrolase_fold"/>
</dbReference>
<keyword evidence="2" id="KW-0812">Transmembrane</keyword>
<evidence type="ECO:0000313" key="4">
    <source>
        <dbReference type="Proteomes" id="UP000245956"/>
    </source>
</evidence>
<dbReference type="EMBL" id="LCWV01000093">
    <property type="protein sequence ID" value="PWI64109.1"/>
    <property type="molecule type" value="Genomic_DNA"/>
</dbReference>
<comment type="caution">
    <text evidence="3">The sequence shown here is derived from an EMBL/GenBank/DDBJ whole genome shotgun (WGS) entry which is preliminary data.</text>
</comment>
<feature type="transmembrane region" description="Helical" evidence="2">
    <location>
        <begin position="12"/>
        <end position="32"/>
    </location>
</feature>
<evidence type="ECO:0008006" key="5">
    <source>
        <dbReference type="Google" id="ProtNLM"/>
    </source>
</evidence>
<accession>A0A2U3DPD9</accession>
<feature type="region of interest" description="Disordered" evidence="1">
    <location>
        <begin position="728"/>
        <end position="759"/>
    </location>
</feature>
<organism evidence="3 4">
    <name type="scientific">Purpureocillium lilacinum</name>
    <name type="common">Paecilomyces lilacinus</name>
    <dbReference type="NCBI Taxonomy" id="33203"/>
    <lineage>
        <taxon>Eukaryota</taxon>
        <taxon>Fungi</taxon>
        <taxon>Dikarya</taxon>
        <taxon>Ascomycota</taxon>
        <taxon>Pezizomycotina</taxon>
        <taxon>Sordariomycetes</taxon>
        <taxon>Hypocreomycetidae</taxon>
        <taxon>Hypocreales</taxon>
        <taxon>Ophiocordycipitaceae</taxon>
        <taxon>Purpureocillium</taxon>
    </lineage>
</organism>
<dbReference type="Proteomes" id="UP000245956">
    <property type="component" value="Unassembled WGS sequence"/>
</dbReference>
<gene>
    <name evidence="3" type="ORF">PCL_12662</name>
</gene>
<proteinExistence type="predicted"/>
<evidence type="ECO:0000256" key="2">
    <source>
        <dbReference type="SAM" id="Phobius"/>
    </source>
</evidence>
<evidence type="ECO:0000313" key="3">
    <source>
        <dbReference type="EMBL" id="PWI64109.1"/>
    </source>
</evidence>
<protein>
    <recommendedName>
        <fullName evidence="5">AB hydrolase-1 domain-containing protein</fullName>
    </recommendedName>
</protein>
<dbReference type="Gene3D" id="3.40.50.1820">
    <property type="entry name" value="alpha/beta hydrolase"/>
    <property type="match status" value="1"/>
</dbReference>
<dbReference type="PANTHER" id="PTHR37471:SF1">
    <property type="entry name" value="AB HYDROLASE-1 DOMAIN-CONTAINING PROTEIN"/>
    <property type="match status" value="1"/>
</dbReference>
<reference evidence="3 4" key="1">
    <citation type="journal article" date="2016" name="Front. Microbiol.">
        <title>Genome and transcriptome sequences reveal the specific parasitism of the nematophagous Purpureocillium lilacinum 36-1.</title>
        <authorList>
            <person name="Xie J."/>
            <person name="Li S."/>
            <person name="Mo C."/>
            <person name="Xiao X."/>
            <person name="Peng D."/>
            <person name="Wang G."/>
            <person name="Xiao Y."/>
        </authorList>
    </citation>
    <scope>NUCLEOTIDE SEQUENCE [LARGE SCALE GENOMIC DNA]</scope>
    <source>
        <strain evidence="3 4">36-1</strain>
    </source>
</reference>